<evidence type="ECO:0000256" key="2">
    <source>
        <dbReference type="ARBA" id="ARBA00022737"/>
    </source>
</evidence>
<dbReference type="InterPro" id="IPR051179">
    <property type="entry name" value="WD_repeat_multifunction"/>
</dbReference>
<dbReference type="InterPro" id="IPR001680">
    <property type="entry name" value="WD40_rpt"/>
</dbReference>
<dbReference type="KEGG" id="vih:AB0763_01155"/>
<dbReference type="RefSeq" id="WP_306101950.1">
    <property type="nucleotide sequence ID" value="NZ_CP162601.1"/>
</dbReference>
<accession>A0AB39HGE7</accession>
<organism evidence="4">
    <name type="scientific">Vibrio sp. HB236076</name>
    <dbReference type="NCBI Taxonomy" id="3232307"/>
    <lineage>
        <taxon>Bacteria</taxon>
        <taxon>Pseudomonadati</taxon>
        <taxon>Pseudomonadota</taxon>
        <taxon>Gammaproteobacteria</taxon>
        <taxon>Vibrionales</taxon>
        <taxon>Vibrionaceae</taxon>
        <taxon>Vibrio</taxon>
    </lineage>
</organism>
<keyword evidence="2" id="KW-0677">Repeat</keyword>
<name>A0AB39HGE7_9VIBR</name>
<dbReference type="PROSITE" id="PS50294">
    <property type="entry name" value="WD_REPEATS_REGION"/>
    <property type="match status" value="1"/>
</dbReference>
<dbReference type="InterPro" id="IPR019775">
    <property type="entry name" value="WD40_repeat_CS"/>
</dbReference>
<gene>
    <name evidence="4" type="ORF">AB0763_01155</name>
</gene>
<proteinExistence type="predicted"/>
<reference evidence="4" key="1">
    <citation type="submission" date="2024-07" db="EMBL/GenBank/DDBJ databases">
        <title>Genome Analysis of a Potential Novel Vibrio Species Secreting pH- and Thermo-stable Alginate Lyase and its Application in Producing Alginate Oligosaccharides.</title>
        <authorList>
            <person name="Huang H."/>
            <person name="Bao K."/>
        </authorList>
    </citation>
    <scope>NUCLEOTIDE SEQUENCE</scope>
    <source>
        <strain evidence="4">HB236076</strain>
    </source>
</reference>
<dbReference type="InterPro" id="IPR015943">
    <property type="entry name" value="WD40/YVTN_repeat-like_dom_sf"/>
</dbReference>
<dbReference type="PANTHER" id="PTHR19857">
    <property type="entry name" value="MITOCHONDRIAL DIVISION PROTEIN 1-RELATED"/>
    <property type="match status" value="1"/>
</dbReference>
<dbReference type="Gene3D" id="2.130.10.10">
    <property type="entry name" value="YVTN repeat-like/Quinoprotein amine dehydrogenase"/>
    <property type="match status" value="2"/>
</dbReference>
<dbReference type="PROSITE" id="PS00678">
    <property type="entry name" value="WD_REPEATS_1"/>
    <property type="match status" value="1"/>
</dbReference>
<sequence length="326" mass="36616">MSRLFHALFMLFVITLLNGCWFSKHDIQRWDIATQGSTSSALSRDGRFALVYSEQEHLLLWDLHTNEQLRALGQLDPQGSIVTHIRFADNQRYAITAGQQHFATWDFTWDRAQGLWSISDGVILAVDISANGERALLGLSNGKAILVNLVTGRRLEFLAHQEKVTTVALSANGRYALTGGNDRKAYFWDTQNGQILHQFDHQQRINKVALQRDGLYAFSSDIGNRAVIWDLKTGQEKSQLHSWARQLVFSSVRFSNDGHYLLTGMASSRVNIWDTGNGDSLAQFDVAPLKDARPPRAVVYDATFDNQGRVITTSSAGIIQAWHVEL</sequence>
<evidence type="ECO:0000313" key="4">
    <source>
        <dbReference type="EMBL" id="XDK25284.1"/>
    </source>
</evidence>
<dbReference type="EMBL" id="CP162601">
    <property type="protein sequence ID" value="XDK25284.1"/>
    <property type="molecule type" value="Genomic_DNA"/>
</dbReference>
<keyword evidence="1 3" id="KW-0853">WD repeat</keyword>
<dbReference type="AlphaFoldDB" id="A0AB39HGE7"/>
<evidence type="ECO:0000256" key="1">
    <source>
        <dbReference type="ARBA" id="ARBA00022574"/>
    </source>
</evidence>
<dbReference type="InterPro" id="IPR011047">
    <property type="entry name" value="Quinoprotein_ADH-like_sf"/>
</dbReference>
<protein>
    <submittedName>
        <fullName evidence="4">WD40 repeat domain-containing protein</fullName>
    </submittedName>
</protein>
<feature type="repeat" description="WD" evidence="3">
    <location>
        <begin position="251"/>
        <end position="283"/>
    </location>
</feature>
<dbReference type="SUPFAM" id="SSF50998">
    <property type="entry name" value="Quinoprotein alcohol dehydrogenase-like"/>
    <property type="match status" value="1"/>
</dbReference>
<feature type="repeat" description="WD" evidence="3">
    <location>
        <begin position="157"/>
        <end position="198"/>
    </location>
</feature>
<dbReference type="Pfam" id="PF00400">
    <property type="entry name" value="WD40"/>
    <property type="match status" value="2"/>
</dbReference>
<dbReference type="PROSITE" id="PS50082">
    <property type="entry name" value="WD_REPEATS_2"/>
    <property type="match status" value="2"/>
</dbReference>
<evidence type="ECO:0000256" key="3">
    <source>
        <dbReference type="PROSITE-ProRule" id="PRU00221"/>
    </source>
</evidence>
<dbReference type="SMART" id="SM00320">
    <property type="entry name" value="WD40"/>
    <property type="match status" value="6"/>
</dbReference>